<feature type="compositionally biased region" description="Gly residues" evidence="1">
    <location>
        <begin position="43"/>
        <end position="64"/>
    </location>
</feature>
<dbReference type="Proteomes" id="UP000502699">
    <property type="component" value="Chromosome"/>
</dbReference>
<evidence type="ECO:0000313" key="3">
    <source>
        <dbReference type="Proteomes" id="UP000502699"/>
    </source>
</evidence>
<feature type="region of interest" description="Disordered" evidence="1">
    <location>
        <begin position="43"/>
        <end position="77"/>
    </location>
</feature>
<proteinExistence type="predicted"/>
<dbReference type="RefSeq" id="WP_166270583.1">
    <property type="nucleotide sequence ID" value="NZ_CP048029.1"/>
</dbReference>
<dbReference type="KEGG" id="cjap:GWK36_07300"/>
<organism evidence="2 3">
    <name type="scientific">Caldichromatium japonicum</name>
    <dbReference type="NCBI Taxonomy" id="2699430"/>
    <lineage>
        <taxon>Bacteria</taxon>
        <taxon>Pseudomonadati</taxon>
        <taxon>Pseudomonadota</taxon>
        <taxon>Gammaproteobacteria</taxon>
        <taxon>Chromatiales</taxon>
        <taxon>Chromatiaceae</taxon>
        <taxon>Caldichromatium</taxon>
    </lineage>
</organism>
<evidence type="ECO:0000256" key="1">
    <source>
        <dbReference type="SAM" id="MobiDB-lite"/>
    </source>
</evidence>
<reference evidence="3" key="1">
    <citation type="submission" date="2020-01" db="EMBL/GenBank/DDBJ databases">
        <title>Caldichromatium gen. nov., sp. nov., a thermophilic purple sulfur bacterium member of the family Chromatiaceae isolated from Nakabusa hot spring, Japan.</title>
        <authorList>
            <person name="Saini M.K."/>
            <person name="Hanada S."/>
            <person name="Tank M."/>
        </authorList>
    </citation>
    <scope>NUCLEOTIDE SEQUENCE [LARGE SCALE GENOMIC DNA]</scope>
    <source>
        <strain evidence="3">No.7</strain>
    </source>
</reference>
<protein>
    <submittedName>
        <fullName evidence="2">Uncharacterized protein</fullName>
    </submittedName>
</protein>
<dbReference type="EMBL" id="CP048029">
    <property type="protein sequence ID" value="QIK37820.1"/>
    <property type="molecule type" value="Genomic_DNA"/>
</dbReference>
<evidence type="ECO:0000313" key="2">
    <source>
        <dbReference type="EMBL" id="QIK37820.1"/>
    </source>
</evidence>
<dbReference type="AlphaFoldDB" id="A0A6G7VD40"/>
<accession>A0A6G7VD40</accession>
<keyword evidence="3" id="KW-1185">Reference proteome</keyword>
<sequence>MRLLSFAACEERRRGWRYEAIGAQRGLLGAGVFDICKRYGREGAQGQGGWAQGGREAGAVGGAGRPDTQAHRTPSPG</sequence>
<name>A0A6G7VD40_9GAMM</name>
<gene>
    <name evidence="2" type="ORF">GWK36_07300</name>
</gene>